<protein>
    <recommendedName>
        <fullName evidence="3">Solute-binding protein family 3/N-terminal domain-containing protein</fullName>
    </recommendedName>
</protein>
<evidence type="ECO:0000259" key="3">
    <source>
        <dbReference type="SMART" id="SM00062"/>
    </source>
</evidence>
<sequence length="323" mass="33497">MLLAACSGSGGGGSTTGASGPNSNAAANVRITTDSFVIGLPMWVAMDQGYFAKQNVTVTPETYQTGVDGIKAVIAGQADIAPALDFGMLSALSPGLKVVGAVASPKAGFNQLAARKPITSPSELAGKKIGYVTGTAEENITRQYVKNQQLTDVELVALPGLFELVGALKSGHVDAGFVWADGVAQVKADKNLSVIGDDSSVIGTGAQGIYLVAKASWVADNQDLLKRVLTAYRDAITFTIANPSQAAAIDAKAVKAQASAIEPVVAVEAFSFKFTSNQVDWLEQERTFLASKGVNNATGELKSYFDLRAMEAVEPGSVTAWSS</sequence>
<evidence type="ECO:0000313" key="5">
    <source>
        <dbReference type="Proteomes" id="UP001501444"/>
    </source>
</evidence>
<dbReference type="PANTHER" id="PTHR30024:SF42">
    <property type="entry name" value="ALIPHATIC SULFONATES-BINDING PROTEIN-RELATED"/>
    <property type="match status" value="1"/>
</dbReference>
<comment type="similarity">
    <text evidence="1">Belongs to the bacterial solute-binding protein SsuA/TauA family.</text>
</comment>
<evidence type="ECO:0000256" key="1">
    <source>
        <dbReference type="ARBA" id="ARBA00010742"/>
    </source>
</evidence>
<proteinExistence type="inferred from homology"/>
<comment type="caution">
    <text evidence="4">The sequence shown here is derived from an EMBL/GenBank/DDBJ whole genome shotgun (WGS) entry which is preliminary data.</text>
</comment>
<dbReference type="Pfam" id="PF09084">
    <property type="entry name" value="NMT1"/>
    <property type="match status" value="1"/>
</dbReference>
<dbReference type="InterPro" id="IPR001638">
    <property type="entry name" value="Solute-binding_3/MltF_N"/>
</dbReference>
<reference evidence="4 5" key="1">
    <citation type="journal article" date="2019" name="Int. J. Syst. Evol. Microbiol.">
        <title>The Global Catalogue of Microorganisms (GCM) 10K type strain sequencing project: providing services to taxonomists for standard genome sequencing and annotation.</title>
        <authorList>
            <consortium name="The Broad Institute Genomics Platform"/>
            <consortium name="The Broad Institute Genome Sequencing Center for Infectious Disease"/>
            <person name="Wu L."/>
            <person name="Ma J."/>
        </authorList>
    </citation>
    <scope>NUCLEOTIDE SEQUENCE [LARGE SCALE GENOMIC DNA]</scope>
    <source>
        <strain evidence="4 5">JCM 3272</strain>
    </source>
</reference>
<dbReference type="EMBL" id="BAAARV010000086">
    <property type="protein sequence ID" value="GAA2380121.1"/>
    <property type="molecule type" value="Genomic_DNA"/>
</dbReference>
<organism evidence="4 5">
    <name type="scientific">Dactylosporangium salmoneum</name>
    <dbReference type="NCBI Taxonomy" id="53361"/>
    <lineage>
        <taxon>Bacteria</taxon>
        <taxon>Bacillati</taxon>
        <taxon>Actinomycetota</taxon>
        <taxon>Actinomycetes</taxon>
        <taxon>Micromonosporales</taxon>
        <taxon>Micromonosporaceae</taxon>
        <taxon>Dactylosporangium</taxon>
    </lineage>
</organism>
<keyword evidence="5" id="KW-1185">Reference proteome</keyword>
<dbReference type="Gene3D" id="3.40.190.10">
    <property type="entry name" value="Periplasmic binding protein-like II"/>
    <property type="match status" value="2"/>
</dbReference>
<feature type="domain" description="Solute-binding protein family 3/N-terminal" evidence="3">
    <location>
        <begin position="35"/>
        <end position="248"/>
    </location>
</feature>
<dbReference type="SMART" id="SM00062">
    <property type="entry name" value="PBPb"/>
    <property type="match status" value="1"/>
</dbReference>
<accession>A0ABN3HH15</accession>
<dbReference type="SUPFAM" id="SSF53850">
    <property type="entry name" value="Periplasmic binding protein-like II"/>
    <property type="match status" value="1"/>
</dbReference>
<name>A0ABN3HH15_9ACTN</name>
<feature type="region of interest" description="Disordered" evidence="2">
    <location>
        <begin position="1"/>
        <end position="23"/>
    </location>
</feature>
<dbReference type="PANTHER" id="PTHR30024">
    <property type="entry name" value="ALIPHATIC SULFONATES-BINDING PROTEIN-RELATED"/>
    <property type="match status" value="1"/>
</dbReference>
<evidence type="ECO:0000313" key="4">
    <source>
        <dbReference type="EMBL" id="GAA2380121.1"/>
    </source>
</evidence>
<gene>
    <name evidence="4" type="ORF">GCM10010170_087140</name>
</gene>
<evidence type="ECO:0000256" key="2">
    <source>
        <dbReference type="SAM" id="MobiDB-lite"/>
    </source>
</evidence>
<dbReference type="RefSeq" id="WP_344618542.1">
    <property type="nucleotide sequence ID" value="NZ_BAAARV010000086.1"/>
</dbReference>
<dbReference type="InterPro" id="IPR015168">
    <property type="entry name" value="SsuA/THI5"/>
</dbReference>
<dbReference type="Proteomes" id="UP001501444">
    <property type="component" value="Unassembled WGS sequence"/>
</dbReference>